<keyword evidence="2" id="KW-1133">Transmembrane helix</keyword>
<dbReference type="Proteomes" id="UP001208570">
    <property type="component" value="Unassembled WGS sequence"/>
</dbReference>
<dbReference type="EMBL" id="JAODUP010000007">
    <property type="protein sequence ID" value="KAK2169720.1"/>
    <property type="molecule type" value="Genomic_DNA"/>
</dbReference>
<dbReference type="AlphaFoldDB" id="A0AAD9NH01"/>
<dbReference type="GO" id="GO:0005886">
    <property type="term" value="C:plasma membrane"/>
    <property type="evidence" value="ECO:0007669"/>
    <property type="project" value="TreeGrafter"/>
</dbReference>
<dbReference type="InterPro" id="IPR052937">
    <property type="entry name" value="Inner_membrane_protein"/>
</dbReference>
<keyword evidence="2" id="KW-0472">Membrane</keyword>
<evidence type="ECO:0000259" key="3">
    <source>
        <dbReference type="Pfam" id="PF03733"/>
    </source>
</evidence>
<evidence type="ECO:0000313" key="5">
    <source>
        <dbReference type="Proteomes" id="UP001208570"/>
    </source>
</evidence>
<proteinExistence type="predicted"/>
<sequence>MEGQDDISPSGERTGPAGSASAIEDTGVGLSPPKTARIENDFTASTETFDGSTSLRHRGFGGSLSQREMDELNYAADLDYVVMNKPENEMEARRMVTNYLFGFRKWKSHVTQRPLEERSELVQQLYKDDARDTVNVRTVGNIVYVILYGWWVALIYLLLAFFMLLTIIGLKYSKYCFKLACYFIWPFGKFVHQNIPNTSSTNNLSSGDNETALEEETLLSFHSNYNTLEETTSLLSPQQNKQNWRNQWNHKETHYWVSWVLIIHLGKICSAPVAAVLSTV</sequence>
<reference evidence="4" key="1">
    <citation type="journal article" date="2023" name="Mol. Biol. Evol.">
        <title>Third-Generation Sequencing Reveals the Adaptive Role of the Epigenome in Three Deep-Sea Polychaetes.</title>
        <authorList>
            <person name="Perez M."/>
            <person name="Aroh O."/>
            <person name="Sun Y."/>
            <person name="Lan Y."/>
            <person name="Juniper S.K."/>
            <person name="Young C.R."/>
            <person name="Angers B."/>
            <person name="Qian P.Y."/>
        </authorList>
    </citation>
    <scope>NUCLEOTIDE SEQUENCE</scope>
    <source>
        <strain evidence="4">P08H-3</strain>
    </source>
</reference>
<dbReference type="PANTHER" id="PTHR42903">
    <property type="entry name" value="INNER MEMBRANE PROTEIN YCCF"/>
    <property type="match status" value="1"/>
</dbReference>
<name>A0AAD9NH01_9ANNE</name>
<keyword evidence="2" id="KW-0812">Transmembrane</keyword>
<evidence type="ECO:0000256" key="1">
    <source>
        <dbReference type="SAM" id="MobiDB-lite"/>
    </source>
</evidence>
<comment type="caution">
    <text evidence="4">The sequence shown here is derived from an EMBL/GenBank/DDBJ whole genome shotgun (WGS) entry which is preliminary data.</text>
</comment>
<feature type="region of interest" description="Disordered" evidence="1">
    <location>
        <begin position="1"/>
        <end position="39"/>
    </location>
</feature>
<organism evidence="4 5">
    <name type="scientific">Paralvinella palmiformis</name>
    <dbReference type="NCBI Taxonomy" id="53620"/>
    <lineage>
        <taxon>Eukaryota</taxon>
        <taxon>Metazoa</taxon>
        <taxon>Spiralia</taxon>
        <taxon>Lophotrochozoa</taxon>
        <taxon>Annelida</taxon>
        <taxon>Polychaeta</taxon>
        <taxon>Sedentaria</taxon>
        <taxon>Canalipalpata</taxon>
        <taxon>Terebellida</taxon>
        <taxon>Terebelliformia</taxon>
        <taxon>Alvinellidae</taxon>
        <taxon>Paralvinella</taxon>
    </lineage>
</organism>
<accession>A0AAD9NH01</accession>
<dbReference type="Pfam" id="PF03733">
    <property type="entry name" value="YccF"/>
    <property type="match status" value="1"/>
</dbReference>
<dbReference type="InterPro" id="IPR005185">
    <property type="entry name" value="YccF"/>
</dbReference>
<evidence type="ECO:0000313" key="4">
    <source>
        <dbReference type="EMBL" id="KAK2169720.1"/>
    </source>
</evidence>
<feature type="domain" description="Inner membrane component" evidence="3">
    <location>
        <begin position="139"/>
        <end position="189"/>
    </location>
</feature>
<feature type="transmembrane region" description="Helical" evidence="2">
    <location>
        <begin position="255"/>
        <end position="277"/>
    </location>
</feature>
<evidence type="ECO:0000256" key="2">
    <source>
        <dbReference type="SAM" id="Phobius"/>
    </source>
</evidence>
<gene>
    <name evidence="4" type="ORF">LSH36_7g02014</name>
</gene>
<feature type="transmembrane region" description="Helical" evidence="2">
    <location>
        <begin position="148"/>
        <end position="170"/>
    </location>
</feature>
<dbReference type="PANTHER" id="PTHR42903:SF1">
    <property type="entry name" value="INNER MEMBRANE PROTEIN YCCF"/>
    <property type="match status" value="1"/>
</dbReference>
<keyword evidence="5" id="KW-1185">Reference proteome</keyword>
<protein>
    <recommendedName>
        <fullName evidence="3">Inner membrane component domain-containing protein</fullName>
    </recommendedName>
</protein>